<keyword evidence="9" id="KW-1185">Reference proteome</keyword>
<dbReference type="InterPro" id="IPR039425">
    <property type="entry name" value="RNA_pol_sigma-70-like"/>
</dbReference>
<dbReference type="CDD" id="cd06171">
    <property type="entry name" value="Sigma70_r4"/>
    <property type="match status" value="1"/>
</dbReference>
<keyword evidence="2" id="KW-0805">Transcription regulation</keyword>
<comment type="caution">
    <text evidence="8">The sequence shown here is derived from an EMBL/GenBank/DDBJ whole genome shotgun (WGS) entry which is preliminary data.</text>
</comment>
<dbReference type="EMBL" id="JAXCLA010000003">
    <property type="protein sequence ID" value="MDY0745210.1"/>
    <property type="molecule type" value="Genomic_DNA"/>
</dbReference>
<evidence type="ECO:0000256" key="5">
    <source>
        <dbReference type="SAM" id="MobiDB-lite"/>
    </source>
</evidence>
<name>A0ABU5DG02_9BURK</name>
<feature type="domain" description="RNA polymerase sigma-70 region 2" evidence="6">
    <location>
        <begin position="13"/>
        <end position="76"/>
    </location>
</feature>
<feature type="region of interest" description="Disordered" evidence="5">
    <location>
        <begin position="80"/>
        <end position="105"/>
    </location>
</feature>
<dbReference type="Proteomes" id="UP001285263">
    <property type="component" value="Unassembled WGS sequence"/>
</dbReference>
<dbReference type="Gene3D" id="1.10.1740.10">
    <property type="match status" value="1"/>
</dbReference>
<evidence type="ECO:0000256" key="4">
    <source>
        <dbReference type="ARBA" id="ARBA00023163"/>
    </source>
</evidence>
<gene>
    <name evidence="8" type="ORF">SNE35_11880</name>
</gene>
<keyword evidence="3" id="KW-0731">Sigma factor</keyword>
<dbReference type="InterPro" id="IPR013324">
    <property type="entry name" value="RNA_pol_sigma_r3/r4-like"/>
</dbReference>
<evidence type="ECO:0000259" key="7">
    <source>
        <dbReference type="Pfam" id="PF08281"/>
    </source>
</evidence>
<evidence type="ECO:0000259" key="6">
    <source>
        <dbReference type="Pfam" id="PF04542"/>
    </source>
</evidence>
<keyword evidence="4" id="KW-0804">Transcription</keyword>
<reference evidence="8 9" key="1">
    <citation type="submission" date="2023-11" db="EMBL/GenBank/DDBJ databases">
        <title>Paucibacter sp. nov., isolated from fresh soil in Korea.</title>
        <authorList>
            <person name="Le N.T.T."/>
        </authorList>
    </citation>
    <scope>NUCLEOTIDE SEQUENCE [LARGE SCALE GENOMIC DNA]</scope>
    <source>
        <strain evidence="8 9">R3-3</strain>
    </source>
</reference>
<organism evidence="8 9">
    <name type="scientific">Roseateles agri</name>
    <dbReference type="NCBI Taxonomy" id="3098619"/>
    <lineage>
        <taxon>Bacteria</taxon>
        <taxon>Pseudomonadati</taxon>
        <taxon>Pseudomonadota</taxon>
        <taxon>Betaproteobacteria</taxon>
        <taxon>Burkholderiales</taxon>
        <taxon>Sphaerotilaceae</taxon>
        <taxon>Roseateles</taxon>
    </lineage>
</organism>
<evidence type="ECO:0000256" key="2">
    <source>
        <dbReference type="ARBA" id="ARBA00023015"/>
    </source>
</evidence>
<evidence type="ECO:0000256" key="3">
    <source>
        <dbReference type="ARBA" id="ARBA00023082"/>
    </source>
</evidence>
<dbReference type="NCBIfam" id="TIGR02937">
    <property type="entry name" value="sigma70-ECF"/>
    <property type="match status" value="1"/>
</dbReference>
<dbReference type="RefSeq" id="WP_320423097.1">
    <property type="nucleotide sequence ID" value="NZ_JAXCLA010000003.1"/>
</dbReference>
<evidence type="ECO:0000256" key="1">
    <source>
        <dbReference type="ARBA" id="ARBA00010641"/>
    </source>
</evidence>
<evidence type="ECO:0000313" key="8">
    <source>
        <dbReference type="EMBL" id="MDY0745210.1"/>
    </source>
</evidence>
<dbReference type="Pfam" id="PF08281">
    <property type="entry name" value="Sigma70_r4_2"/>
    <property type="match status" value="1"/>
</dbReference>
<dbReference type="Pfam" id="PF04542">
    <property type="entry name" value="Sigma70_r2"/>
    <property type="match status" value="1"/>
</dbReference>
<sequence>MTENQRFETVVLPHLDAAHNLARWLLRDTAAAEDATQEAALRAFRYFGGLRSGEDPKPWFLAIVRNCCFTALARRRPELRGLDEEDWDDPPDTAPQPPQALSAQRERDAVDAALRSLSPALREVIVLRELEDLDYRAIAQIAGVPIGTVMSRLSRARARMKQLLSLAGLP</sequence>
<dbReference type="PANTHER" id="PTHR43133:SF25">
    <property type="entry name" value="RNA POLYMERASE SIGMA FACTOR RFAY-RELATED"/>
    <property type="match status" value="1"/>
</dbReference>
<comment type="similarity">
    <text evidence="1">Belongs to the sigma-70 factor family. ECF subfamily.</text>
</comment>
<dbReference type="InterPro" id="IPR007627">
    <property type="entry name" value="RNA_pol_sigma70_r2"/>
</dbReference>
<dbReference type="SUPFAM" id="SSF88659">
    <property type="entry name" value="Sigma3 and sigma4 domains of RNA polymerase sigma factors"/>
    <property type="match status" value="1"/>
</dbReference>
<protein>
    <submittedName>
        <fullName evidence="8">Sigma-70 family RNA polymerase sigma factor</fullName>
    </submittedName>
</protein>
<dbReference type="InterPro" id="IPR036388">
    <property type="entry name" value="WH-like_DNA-bd_sf"/>
</dbReference>
<feature type="domain" description="RNA polymerase sigma factor 70 region 4 type 2" evidence="7">
    <location>
        <begin position="108"/>
        <end position="160"/>
    </location>
</feature>
<dbReference type="InterPro" id="IPR014284">
    <property type="entry name" value="RNA_pol_sigma-70_dom"/>
</dbReference>
<proteinExistence type="inferred from homology"/>
<dbReference type="PANTHER" id="PTHR43133">
    <property type="entry name" value="RNA POLYMERASE ECF-TYPE SIGMA FACTO"/>
    <property type="match status" value="1"/>
</dbReference>
<evidence type="ECO:0000313" key="9">
    <source>
        <dbReference type="Proteomes" id="UP001285263"/>
    </source>
</evidence>
<dbReference type="InterPro" id="IPR013325">
    <property type="entry name" value="RNA_pol_sigma_r2"/>
</dbReference>
<dbReference type="InterPro" id="IPR013249">
    <property type="entry name" value="RNA_pol_sigma70_r4_t2"/>
</dbReference>
<accession>A0ABU5DG02</accession>
<dbReference type="SUPFAM" id="SSF88946">
    <property type="entry name" value="Sigma2 domain of RNA polymerase sigma factors"/>
    <property type="match status" value="1"/>
</dbReference>
<dbReference type="Gene3D" id="1.10.10.10">
    <property type="entry name" value="Winged helix-like DNA-binding domain superfamily/Winged helix DNA-binding domain"/>
    <property type="match status" value="1"/>
</dbReference>